<keyword evidence="1" id="KW-0677">Repeat</keyword>
<evidence type="ECO:0000256" key="3">
    <source>
        <dbReference type="PROSITE-ProRule" id="PRU00339"/>
    </source>
</evidence>
<dbReference type="EMBL" id="CAJNOR010000257">
    <property type="protein sequence ID" value="CAF0857922.1"/>
    <property type="molecule type" value="Genomic_DNA"/>
</dbReference>
<dbReference type="EMBL" id="CAJNOJ010000451">
    <property type="protein sequence ID" value="CAF1453107.1"/>
    <property type="molecule type" value="Genomic_DNA"/>
</dbReference>
<dbReference type="Proteomes" id="UP000663828">
    <property type="component" value="Unassembled WGS sequence"/>
</dbReference>
<dbReference type="SUPFAM" id="SSF81901">
    <property type="entry name" value="HCP-like"/>
    <property type="match status" value="1"/>
</dbReference>
<evidence type="ECO:0000256" key="2">
    <source>
        <dbReference type="ARBA" id="ARBA00022803"/>
    </source>
</evidence>
<dbReference type="Proteomes" id="UP000663852">
    <property type="component" value="Unassembled WGS sequence"/>
</dbReference>
<proteinExistence type="predicted"/>
<keyword evidence="2 3" id="KW-0802">TPR repeat</keyword>
<evidence type="ECO:0000256" key="1">
    <source>
        <dbReference type="ARBA" id="ARBA00022737"/>
    </source>
</evidence>
<dbReference type="Gene3D" id="3.90.176.10">
    <property type="entry name" value="Toxin ADP-ribosyltransferase, Chain A, domain 1"/>
    <property type="match status" value="1"/>
</dbReference>
<protein>
    <submittedName>
        <fullName evidence="4">Uncharacterized protein</fullName>
    </submittedName>
</protein>
<feature type="repeat" description="TPR" evidence="3">
    <location>
        <begin position="726"/>
        <end position="759"/>
    </location>
</feature>
<dbReference type="InterPro" id="IPR011990">
    <property type="entry name" value="TPR-like_helical_dom_sf"/>
</dbReference>
<dbReference type="Pfam" id="PF13181">
    <property type="entry name" value="TPR_8"/>
    <property type="match status" value="1"/>
</dbReference>
<dbReference type="SUPFAM" id="SSF56399">
    <property type="entry name" value="ADP-ribosylation"/>
    <property type="match status" value="1"/>
</dbReference>
<reference evidence="4" key="1">
    <citation type="submission" date="2021-02" db="EMBL/GenBank/DDBJ databases">
        <authorList>
            <person name="Nowell W R."/>
        </authorList>
    </citation>
    <scope>NUCLEOTIDE SEQUENCE</scope>
</reference>
<dbReference type="Pfam" id="PF13374">
    <property type="entry name" value="TPR_10"/>
    <property type="match status" value="2"/>
</dbReference>
<dbReference type="SMART" id="SM00028">
    <property type="entry name" value="TPR"/>
    <property type="match status" value="9"/>
</dbReference>
<evidence type="ECO:0000313" key="6">
    <source>
        <dbReference type="Proteomes" id="UP000663828"/>
    </source>
</evidence>
<keyword evidence="6" id="KW-1185">Reference proteome</keyword>
<dbReference type="PANTHER" id="PTHR45641:SF1">
    <property type="entry name" value="AAA+ ATPASE DOMAIN-CONTAINING PROTEIN"/>
    <property type="match status" value="1"/>
</dbReference>
<dbReference type="PROSITE" id="PS50005">
    <property type="entry name" value="TPR"/>
    <property type="match status" value="6"/>
</dbReference>
<feature type="repeat" description="TPR" evidence="3">
    <location>
        <begin position="600"/>
        <end position="633"/>
    </location>
</feature>
<dbReference type="InterPro" id="IPR019734">
    <property type="entry name" value="TPR_rpt"/>
</dbReference>
<dbReference type="PANTHER" id="PTHR45641">
    <property type="entry name" value="TETRATRICOPEPTIDE REPEAT PROTEIN (AFU_ORTHOLOGUE AFUA_6G03870)"/>
    <property type="match status" value="1"/>
</dbReference>
<feature type="repeat" description="TPR" evidence="3">
    <location>
        <begin position="768"/>
        <end position="801"/>
    </location>
</feature>
<feature type="repeat" description="TPR" evidence="3">
    <location>
        <begin position="472"/>
        <end position="505"/>
    </location>
</feature>
<dbReference type="Gene3D" id="1.25.40.10">
    <property type="entry name" value="Tetratricopeptide repeat domain"/>
    <property type="match status" value="3"/>
</dbReference>
<dbReference type="AlphaFoldDB" id="A0A813WVR0"/>
<dbReference type="Pfam" id="PF13424">
    <property type="entry name" value="TPR_12"/>
    <property type="match status" value="3"/>
</dbReference>
<feature type="repeat" description="TPR" evidence="3">
    <location>
        <begin position="642"/>
        <end position="675"/>
    </location>
</feature>
<dbReference type="OrthoDB" id="5587616at2759"/>
<evidence type="ECO:0000313" key="5">
    <source>
        <dbReference type="EMBL" id="CAF1453107.1"/>
    </source>
</evidence>
<dbReference type="SUPFAM" id="SSF48452">
    <property type="entry name" value="TPR-like"/>
    <property type="match status" value="1"/>
</dbReference>
<gene>
    <name evidence="5" type="ORF">EDS130_LOCUS39647</name>
    <name evidence="4" type="ORF">XAT740_LOCUS5829</name>
</gene>
<comment type="caution">
    <text evidence="4">The sequence shown here is derived from an EMBL/GenBank/DDBJ whole genome shotgun (WGS) entry which is preliminary data.</text>
</comment>
<evidence type="ECO:0000313" key="4">
    <source>
        <dbReference type="EMBL" id="CAF0857922.1"/>
    </source>
</evidence>
<name>A0A813WVR0_ADIRI</name>
<dbReference type="PROSITE" id="PS50293">
    <property type="entry name" value="TPR_REGION"/>
    <property type="match status" value="1"/>
</dbReference>
<organism evidence="4 6">
    <name type="scientific">Adineta ricciae</name>
    <name type="common">Rotifer</name>
    <dbReference type="NCBI Taxonomy" id="249248"/>
    <lineage>
        <taxon>Eukaryota</taxon>
        <taxon>Metazoa</taxon>
        <taxon>Spiralia</taxon>
        <taxon>Gnathifera</taxon>
        <taxon>Rotifera</taxon>
        <taxon>Eurotatoria</taxon>
        <taxon>Bdelloidea</taxon>
        <taxon>Adinetida</taxon>
        <taxon>Adinetidae</taxon>
        <taxon>Adineta</taxon>
    </lineage>
</organism>
<accession>A0A813WVR0</accession>
<feature type="repeat" description="TPR" evidence="3">
    <location>
        <begin position="430"/>
        <end position="463"/>
    </location>
</feature>
<sequence>MSSEKTEEQLSCIWLDNQRLLSVEYLDAQEELRSVFDSFESFRNSDECVDYFTSYPDIRIVLITSNVLGRLIVPLIHSCEQIVSIYIFYSKKYIADDWTNNFRKIKGIFNDFRLLCDEFKPQANHKEENSTGISFLSCSDDINRQDPSFMYFQLLKEVLLNDIFAESEAETRLNMIAYCRKACADSESSLKILNEFERTFIPQLAILWYTKECFLFKMLNKALWTPEPDVLYRLRYFLRHLHRQISLHARAQRDDTAKMLVYRGQSMSTSEIEKLKKNVDGFLSFNNFLSTSFDRKIAEMFLFGCPTGVLFEMEIDPSIQKYPFVNTKGLSYLGYSEMEQELLFSIGTVFRILKIEKQNHFYRVRLRLSDEVDERLASYALVTRDETRSSHSFLSLLKLMNEMGQYGSVDRFAQMLADDVGIAANQDLLGSVHHMFGIIYLNRGQYKEAFEHFDKSLNVYLTFLPADHRRLSPTYSCIGAVHSHQSDYDKALTFFQLALDCQTSSREPDLSLIIHYTKNLAQTYRTIGRNVEALDYYKRILELQQQFLNENDPSIAETCSSITQVCFANGDLMGALSYMMRGGQFRSEGTNVDLDPNTSASSLIQAGDSALSEQNYELALNYFKQALDLQHQFLLPNHPSLSKTNSRIADTYYKQNRYQESLQHYLKTLEIEQSSLSTDHPSIASSYHNISKAYLGLEQWSDAEKYAMKSVEQLKKSLDANQVTLASYIDHIGYVYAEQNKYEQALNYYDQALHLHRLYSAEDDPSLIGIYYRIGNAYFSLNRYTDALIFYQRTLDIESKHSSDDAQDIAHTYTSLAVTYYSLRQYDDALVAAQQAVHQLRKTLPINHPEVVKAQKIIDAIQQRA</sequence>